<accession>A0ABV9C1X8</accession>
<dbReference type="RefSeq" id="WP_266148926.1">
    <property type="nucleotide sequence ID" value="NZ_CP064028.1"/>
</dbReference>
<evidence type="ECO:0000313" key="12">
    <source>
        <dbReference type="EMBL" id="MFC4527024.1"/>
    </source>
</evidence>
<dbReference type="EC" id="3.1.4.52" evidence="2"/>
<dbReference type="Pfam" id="PF00563">
    <property type="entry name" value="EAL"/>
    <property type="match status" value="1"/>
</dbReference>
<dbReference type="Proteomes" id="UP001595961">
    <property type="component" value="Unassembled WGS sequence"/>
</dbReference>
<keyword evidence="13" id="KW-1185">Reference proteome</keyword>
<sequence>MHPLGHYVRAFNRGPIGRIKAFVSSALIGTLVIALLAGVAFHYASNQIWNAAFGKLNAVGVEVLERSERSSDQIRAAIRDVQTQGALPCSPENLALMAQTNLKYGQLQGVGYVANGRLMCSSYGSHGAGIPLPPPRYQGTSGNLMMLRDVNLSLASSIEPQPVTIITAAGNGYSAILSPTLPIDVFINDRDMAVGTVIYSSNEIKAARGGVDPTWRTRLGDSKHTQFVQNHRIVSLWRSPRYDYFAFAAIPDDEVRARIRYAGLLILSCAAFAMAVLLLAAARSALRRVPLSESIRDALWRREFHLVYQPVVELKTGRWVGAEALLRWRRSTGEQVRPDVFISVAEESGVIEEITDHVFELVTADMAGFFESHPHFHVAINVSSIEIQSPDVVSRLTKFCAGVTGANARNFVIEATERSLIDPEKARNIMEEIRKLGFAVAIDDFGTGYSSLCYLQTLSTDYLKIDKSFIDAIDTESVKNDVVLHIIALAKDLQLRLIAEGVENAAQATYLRDRGVEYAQGWHFAKPMTCRELLSSLGRQTAESIGGPNPSRQP</sequence>
<feature type="transmembrane region" description="Helical" evidence="10">
    <location>
        <begin position="261"/>
        <end position="282"/>
    </location>
</feature>
<dbReference type="CDD" id="cd01948">
    <property type="entry name" value="EAL"/>
    <property type="match status" value="1"/>
</dbReference>
<keyword evidence="4" id="KW-0973">c-di-GMP</keyword>
<keyword evidence="3" id="KW-1003">Cell membrane</keyword>
<evidence type="ECO:0000256" key="2">
    <source>
        <dbReference type="ARBA" id="ARBA00012282"/>
    </source>
</evidence>
<keyword evidence="6" id="KW-0378">Hydrolase</keyword>
<feature type="transmembrane region" description="Helical" evidence="10">
    <location>
        <begin position="21"/>
        <end position="44"/>
    </location>
</feature>
<evidence type="ECO:0000256" key="1">
    <source>
        <dbReference type="ARBA" id="ARBA00004651"/>
    </source>
</evidence>
<comment type="subcellular location">
    <subcellularLocation>
        <location evidence="1">Cell membrane</location>
        <topology evidence="1">Multi-pass membrane protein</topology>
    </subcellularLocation>
</comment>
<evidence type="ECO:0000313" key="13">
    <source>
        <dbReference type="Proteomes" id="UP001595961"/>
    </source>
</evidence>
<keyword evidence="7 10" id="KW-1133">Transmembrane helix</keyword>
<keyword evidence="8 10" id="KW-0472">Membrane</keyword>
<protein>
    <recommendedName>
        <fullName evidence="2">cyclic-guanylate-specific phosphodiesterase</fullName>
        <ecNumber evidence="2">3.1.4.52</ecNumber>
    </recommendedName>
</protein>
<comment type="caution">
    <text evidence="12">The sequence shown here is derived from an EMBL/GenBank/DDBJ whole genome shotgun (WGS) entry which is preliminary data.</text>
</comment>
<evidence type="ECO:0000259" key="11">
    <source>
        <dbReference type="PROSITE" id="PS50883"/>
    </source>
</evidence>
<dbReference type="EMBL" id="JBHSGA010000017">
    <property type="protein sequence ID" value="MFC4527024.1"/>
    <property type="molecule type" value="Genomic_DNA"/>
</dbReference>
<feature type="domain" description="EAL" evidence="11">
    <location>
        <begin position="288"/>
        <end position="541"/>
    </location>
</feature>
<dbReference type="PANTHER" id="PTHR33121:SF81">
    <property type="entry name" value="CYCLIC DI-GMP PHOSPHODIESTERASE PDEB-RELATED"/>
    <property type="match status" value="1"/>
</dbReference>
<gene>
    <name evidence="12" type="ORF">ACFO5W_10315</name>
</gene>
<dbReference type="Gene3D" id="3.20.20.450">
    <property type="entry name" value="EAL domain"/>
    <property type="match status" value="1"/>
</dbReference>
<comment type="catalytic activity">
    <reaction evidence="9">
        <text>3',3'-c-di-GMP + H2O = 5'-phosphoguanylyl(3'-&gt;5')guanosine + H(+)</text>
        <dbReference type="Rhea" id="RHEA:24902"/>
        <dbReference type="ChEBI" id="CHEBI:15377"/>
        <dbReference type="ChEBI" id="CHEBI:15378"/>
        <dbReference type="ChEBI" id="CHEBI:58754"/>
        <dbReference type="ChEBI" id="CHEBI:58805"/>
        <dbReference type="EC" id="3.1.4.52"/>
    </reaction>
</comment>
<dbReference type="InterPro" id="IPR050706">
    <property type="entry name" value="Cyclic-di-GMP_PDE-like"/>
</dbReference>
<evidence type="ECO:0000256" key="8">
    <source>
        <dbReference type="ARBA" id="ARBA00023136"/>
    </source>
</evidence>
<dbReference type="Pfam" id="PF12792">
    <property type="entry name" value="CSS-motif"/>
    <property type="match status" value="1"/>
</dbReference>
<evidence type="ECO:0000256" key="7">
    <source>
        <dbReference type="ARBA" id="ARBA00022989"/>
    </source>
</evidence>
<evidence type="ECO:0000256" key="4">
    <source>
        <dbReference type="ARBA" id="ARBA00022636"/>
    </source>
</evidence>
<dbReference type="PROSITE" id="PS50883">
    <property type="entry name" value="EAL"/>
    <property type="match status" value="1"/>
</dbReference>
<keyword evidence="5 10" id="KW-0812">Transmembrane</keyword>
<evidence type="ECO:0000256" key="5">
    <source>
        <dbReference type="ARBA" id="ARBA00022692"/>
    </source>
</evidence>
<dbReference type="InterPro" id="IPR001633">
    <property type="entry name" value="EAL_dom"/>
</dbReference>
<evidence type="ECO:0000256" key="6">
    <source>
        <dbReference type="ARBA" id="ARBA00022801"/>
    </source>
</evidence>
<reference evidence="13" key="1">
    <citation type="journal article" date="2019" name="Int. J. Syst. Evol. Microbiol.">
        <title>The Global Catalogue of Microorganisms (GCM) 10K type strain sequencing project: providing services to taxonomists for standard genome sequencing and annotation.</title>
        <authorList>
            <consortium name="The Broad Institute Genomics Platform"/>
            <consortium name="The Broad Institute Genome Sequencing Center for Infectious Disease"/>
            <person name="Wu L."/>
            <person name="Ma J."/>
        </authorList>
    </citation>
    <scope>NUCLEOTIDE SEQUENCE [LARGE SCALE GENOMIC DNA]</scope>
    <source>
        <strain evidence="13">CCM 4481</strain>
    </source>
</reference>
<organism evidence="12 13">
    <name type="scientific">Dyella halodurans</name>
    <dbReference type="NCBI Taxonomy" id="1920171"/>
    <lineage>
        <taxon>Bacteria</taxon>
        <taxon>Pseudomonadati</taxon>
        <taxon>Pseudomonadota</taxon>
        <taxon>Gammaproteobacteria</taxon>
        <taxon>Lysobacterales</taxon>
        <taxon>Rhodanobacteraceae</taxon>
        <taxon>Dyella</taxon>
    </lineage>
</organism>
<evidence type="ECO:0000256" key="10">
    <source>
        <dbReference type="SAM" id="Phobius"/>
    </source>
</evidence>
<dbReference type="InterPro" id="IPR024744">
    <property type="entry name" value="CSS-motif_dom"/>
</dbReference>
<dbReference type="SUPFAM" id="SSF141868">
    <property type="entry name" value="EAL domain-like"/>
    <property type="match status" value="1"/>
</dbReference>
<evidence type="ECO:0000256" key="3">
    <source>
        <dbReference type="ARBA" id="ARBA00022475"/>
    </source>
</evidence>
<proteinExistence type="predicted"/>
<dbReference type="PANTHER" id="PTHR33121">
    <property type="entry name" value="CYCLIC DI-GMP PHOSPHODIESTERASE PDEF"/>
    <property type="match status" value="1"/>
</dbReference>
<dbReference type="InterPro" id="IPR035919">
    <property type="entry name" value="EAL_sf"/>
</dbReference>
<name>A0ABV9C1X8_9GAMM</name>
<evidence type="ECO:0000256" key="9">
    <source>
        <dbReference type="ARBA" id="ARBA00034290"/>
    </source>
</evidence>
<dbReference type="SMART" id="SM00052">
    <property type="entry name" value="EAL"/>
    <property type="match status" value="1"/>
</dbReference>